<dbReference type="SUPFAM" id="SSF100950">
    <property type="entry name" value="NagB/RpiA/CoA transferase-like"/>
    <property type="match status" value="1"/>
</dbReference>
<keyword evidence="7" id="KW-1185">Reference proteome</keyword>
<evidence type="ECO:0000313" key="6">
    <source>
        <dbReference type="EMBL" id="QNV39958.1"/>
    </source>
</evidence>
<dbReference type="SUPFAM" id="SSF46689">
    <property type="entry name" value="Homeodomain-like"/>
    <property type="match status" value="1"/>
</dbReference>
<dbReference type="GO" id="GO:0030246">
    <property type="term" value="F:carbohydrate binding"/>
    <property type="evidence" value="ECO:0007669"/>
    <property type="project" value="InterPro"/>
</dbReference>
<dbReference type="Pfam" id="PF04198">
    <property type="entry name" value="Sugar-bind"/>
    <property type="match status" value="1"/>
</dbReference>
<evidence type="ECO:0000256" key="3">
    <source>
        <dbReference type="ARBA" id="ARBA00023125"/>
    </source>
</evidence>
<dbReference type="InterPro" id="IPR036388">
    <property type="entry name" value="WH-like_DNA-bd_sf"/>
</dbReference>
<keyword evidence="3" id="KW-0238">DNA-binding</keyword>
<dbReference type="PANTHER" id="PTHR34294">
    <property type="entry name" value="TRANSCRIPTIONAL REGULATOR-RELATED"/>
    <property type="match status" value="1"/>
</dbReference>
<dbReference type="Pfam" id="PF13384">
    <property type="entry name" value="HTH_23"/>
    <property type="match status" value="1"/>
</dbReference>
<evidence type="ECO:0000256" key="1">
    <source>
        <dbReference type="ARBA" id="ARBA00010466"/>
    </source>
</evidence>
<dbReference type="KEGG" id="rama:IDM48_00395"/>
<dbReference type="InterPro" id="IPR009057">
    <property type="entry name" value="Homeodomain-like_sf"/>
</dbReference>
<name>A0A7H2BJW2_9MICC</name>
<comment type="similarity">
    <text evidence="1">Belongs to the SorC transcriptional regulatory family.</text>
</comment>
<dbReference type="InterPro" id="IPR051054">
    <property type="entry name" value="SorC_transcr_regulators"/>
</dbReference>
<protein>
    <submittedName>
        <fullName evidence="6">Sugar-binding transcriptional regulator</fullName>
    </submittedName>
</protein>
<evidence type="ECO:0000256" key="4">
    <source>
        <dbReference type="ARBA" id="ARBA00023163"/>
    </source>
</evidence>
<dbReference type="GO" id="GO:0003677">
    <property type="term" value="F:DNA binding"/>
    <property type="evidence" value="ECO:0007669"/>
    <property type="project" value="UniProtKB-KW"/>
</dbReference>
<dbReference type="RefSeq" id="WP_068169754.1">
    <property type="nucleotide sequence ID" value="NZ_CP061538.1"/>
</dbReference>
<dbReference type="EMBL" id="CP061538">
    <property type="protein sequence ID" value="QNV39958.1"/>
    <property type="molecule type" value="Genomic_DNA"/>
</dbReference>
<evidence type="ECO:0000313" key="7">
    <source>
        <dbReference type="Proteomes" id="UP000516421"/>
    </source>
</evidence>
<evidence type="ECO:0000259" key="5">
    <source>
        <dbReference type="Pfam" id="PF04198"/>
    </source>
</evidence>
<dbReference type="InterPro" id="IPR007324">
    <property type="entry name" value="Sugar-bd_dom_put"/>
</dbReference>
<dbReference type="Proteomes" id="UP000516421">
    <property type="component" value="Chromosome"/>
</dbReference>
<keyword evidence="4" id="KW-0804">Transcription</keyword>
<proteinExistence type="inferred from homology"/>
<accession>A0A7H2BJW2</accession>
<keyword evidence="2" id="KW-0805">Transcription regulation</keyword>
<sequence>MAPSPQRLHRSNTSDERERVSLLLKVARMYYEEGATQAQIAKHVGYSRPTVSRLLTEAREEGVVHIRITHPLERAMSIEKALAEKFGLIGARIAESKVLGNLTQNVARCAADYLIETSPEDSVITVSNGFAVNATIEAMPRMNWLASRVIQAIGSVSNEEVQVDASETCRRLAGQLGGRHIALPAPLVVSAPEVAYSLIQSQQVAGILHYAATADTALVGIGTIEDRKKGYIFDGYVEEETSAILQRDGAVGHICGHHFNAQGEHIVTPLCARTIGINLKQIRRLPRVVGVAWGEHKLDAIRGALRGKLVSVLITDRATAEALLED</sequence>
<dbReference type="InterPro" id="IPR037171">
    <property type="entry name" value="NagB/RpiA_transferase-like"/>
</dbReference>
<dbReference type="Gene3D" id="3.40.50.1360">
    <property type="match status" value="1"/>
</dbReference>
<gene>
    <name evidence="6" type="ORF">IDM48_00395</name>
</gene>
<reference evidence="6 7" key="1">
    <citation type="submission" date="2020-09" db="EMBL/GenBank/DDBJ databases">
        <title>Investigation of environmental microbe.</title>
        <authorList>
            <person name="Ou Y."/>
            <person name="Kang Q."/>
        </authorList>
    </citation>
    <scope>NUCLEOTIDE SEQUENCE [LARGE SCALE GENOMIC DNA]</scope>
    <source>
        <strain evidence="6 7">KJZ-9</strain>
    </source>
</reference>
<evidence type="ECO:0000256" key="2">
    <source>
        <dbReference type="ARBA" id="ARBA00023015"/>
    </source>
</evidence>
<dbReference type="AlphaFoldDB" id="A0A7H2BJW2"/>
<dbReference type="Gene3D" id="1.10.10.10">
    <property type="entry name" value="Winged helix-like DNA-binding domain superfamily/Winged helix DNA-binding domain"/>
    <property type="match status" value="1"/>
</dbReference>
<dbReference type="PANTHER" id="PTHR34294:SF1">
    <property type="entry name" value="TRANSCRIPTIONAL REGULATOR LSRR"/>
    <property type="match status" value="1"/>
</dbReference>
<feature type="domain" description="Sugar-binding" evidence="5">
    <location>
        <begin position="71"/>
        <end position="325"/>
    </location>
</feature>
<organism evidence="6 7">
    <name type="scientific">Rothia amarae</name>
    <dbReference type="NCBI Taxonomy" id="169480"/>
    <lineage>
        <taxon>Bacteria</taxon>
        <taxon>Bacillati</taxon>
        <taxon>Actinomycetota</taxon>
        <taxon>Actinomycetes</taxon>
        <taxon>Micrococcales</taxon>
        <taxon>Micrococcaceae</taxon>
        <taxon>Rothia</taxon>
    </lineage>
</organism>